<accession>A0A2K9P2P4</accession>
<evidence type="ECO:0000313" key="4">
    <source>
        <dbReference type="Proteomes" id="UP000235589"/>
    </source>
</evidence>
<dbReference type="PANTHER" id="PTHR35793">
    <property type="entry name" value="INNER MEMBRANE PROTEIN YJIG"/>
    <property type="match status" value="1"/>
</dbReference>
<dbReference type="KEGG" id="mpec:B9O19_01349"/>
<dbReference type="GeneID" id="98062748"/>
<dbReference type="GO" id="GO:0005886">
    <property type="term" value="C:plasma membrane"/>
    <property type="evidence" value="ECO:0007669"/>
    <property type="project" value="TreeGrafter"/>
</dbReference>
<feature type="transmembrane region" description="Helical" evidence="1">
    <location>
        <begin position="42"/>
        <end position="59"/>
    </location>
</feature>
<organism evidence="3 4">
    <name type="scientific">Monoglobus pectinilyticus</name>
    <dbReference type="NCBI Taxonomy" id="1981510"/>
    <lineage>
        <taxon>Bacteria</taxon>
        <taxon>Bacillati</taxon>
        <taxon>Bacillota</taxon>
        <taxon>Clostridia</taxon>
        <taxon>Monoglobales</taxon>
        <taxon>Monoglobaceae</taxon>
        <taxon>Monoglobus</taxon>
    </lineage>
</organism>
<feature type="domain" description="Nucleoside transporter/FeoB GTPase Gate" evidence="2">
    <location>
        <begin position="43"/>
        <end position="144"/>
    </location>
</feature>
<proteinExistence type="predicted"/>
<dbReference type="AlphaFoldDB" id="A0A2K9P2P4"/>
<evidence type="ECO:0000259" key="2">
    <source>
        <dbReference type="Pfam" id="PF07670"/>
    </source>
</evidence>
<feature type="transmembrane region" description="Helical" evidence="1">
    <location>
        <begin position="6"/>
        <end position="22"/>
    </location>
</feature>
<dbReference type="OrthoDB" id="9805623at2"/>
<gene>
    <name evidence="3" type="ORF">B9O19_01349</name>
</gene>
<evidence type="ECO:0000313" key="3">
    <source>
        <dbReference type="EMBL" id="AUO19510.1"/>
    </source>
</evidence>
<sequence>MEIVSMYSVPFFIFIFLIFGFVKKVDIYDCFVSGAKMGLESTFNIVPSLIGLMVAIAMFRESGCLELITNAISPVTNLIHMPPEVVPLSFLRPISGSAALATVTDIFEHLGPDSMQGKIASIMMGSTETTFYTIAVYFGSVGIKNIRYTLFAALSADLCGMVMSVLLAQIF</sequence>
<dbReference type="Proteomes" id="UP000235589">
    <property type="component" value="Chromosome"/>
</dbReference>
<name>A0A2K9P2P4_9FIRM</name>
<dbReference type="InterPro" id="IPR011642">
    <property type="entry name" value="Gate_dom"/>
</dbReference>
<keyword evidence="4" id="KW-1185">Reference proteome</keyword>
<dbReference type="PANTHER" id="PTHR35793:SF2">
    <property type="entry name" value="INNER MEMBRANE PROTEIN YJIG"/>
    <property type="match status" value="1"/>
</dbReference>
<dbReference type="RefSeq" id="WP_102365712.1">
    <property type="nucleotide sequence ID" value="NZ_CP020991.1"/>
</dbReference>
<protein>
    <submittedName>
        <fullName evidence="3">Spore maturation protein B</fullName>
    </submittedName>
</protein>
<dbReference type="EMBL" id="CP020991">
    <property type="protein sequence ID" value="AUO19510.1"/>
    <property type="molecule type" value="Genomic_DNA"/>
</dbReference>
<reference evidence="3 4" key="1">
    <citation type="submission" date="2017-04" db="EMBL/GenBank/DDBJ databases">
        <title>Monoglobus pectinilyticus 14 draft genome.</title>
        <authorList>
            <person name="Kim C."/>
            <person name="Rosendale D.I."/>
            <person name="Kelly W.J."/>
            <person name="Tannock G.W."/>
            <person name="Patchett M.L."/>
            <person name="Jordens J.Z."/>
        </authorList>
    </citation>
    <scope>NUCLEOTIDE SEQUENCE [LARGE SCALE GENOMIC DNA]</scope>
    <source>
        <strain evidence="3 4">14</strain>
    </source>
</reference>
<keyword evidence="1" id="KW-0812">Transmembrane</keyword>
<feature type="transmembrane region" description="Helical" evidence="1">
    <location>
        <begin position="119"/>
        <end position="138"/>
    </location>
</feature>
<keyword evidence="1" id="KW-1133">Transmembrane helix</keyword>
<keyword evidence="1" id="KW-0472">Membrane</keyword>
<evidence type="ECO:0000256" key="1">
    <source>
        <dbReference type="SAM" id="Phobius"/>
    </source>
</evidence>
<feature type="transmembrane region" description="Helical" evidence="1">
    <location>
        <begin position="150"/>
        <end position="170"/>
    </location>
</feature>
<dbReference type="Pfam" id="PF07670">
    <property type="entry name" value="Gate"/>
    <property type="match status" value="1"/>
</dbReference>
<dbReference type="InterPro" id="IPR052549">
    <property type="entry name" value="SpmB"/>
</dbReference>